<proteinExistence type="predicted"/>
<dbReference type="InterPro" id="IPR009195">
    <property type="entry name" value="Uncharacterised_YjbK"/>
</dbReference>
<dbReference type="STRING" id="221109.gene:10733458"/>
<evidence type="ECO:0000313" key="3">
    <source>
        <dbReference type="Proteomes" id="UP000000822"/>
    </source>
</evidence>
<dbReference type="OrthoDB" id="384378at2"/>
<organism evidence="2 3">
    <name type="scientific">Oceanobacillus iheyensis (strain DSM 14371 / CIP 107618 / JCM 11309 / KCTC 3954 / HTE831)</name>
    <dbReference type="NCBI Taxonomy" id="221109"/>
    <lineage>
        <taxon>Bacteria</taxon>
        <taxon>Bacillati</taxon>
        <taxon>Bacillota</taxon>
        <taxon>Bacilli</taxon>
        <taxon>Bacillales</taxon>
        <taxon>Bacillaceae</taxon>
        <taxon>Oceanobacillus</taxon>
    </lineage>
</organism>
<dbReference type="Proteomes" id="UP000000822">
    <property type="component" value="Chromosome"/>
</dbReference>
<dbReference type="KEGG" id="oih:OB1219"/>
<dbReference type="EMBL" id="BA000028">
    <property type="protein sequence ID" value="BAC13175.1"/>
    <property type="molecule type" value="Genomic_DNA"/>
</dbReference>
<feature type="domain" description="CYTH" evidence="1">
    <location>
        <begin position="4"/>
        <end position="191"/>
    </location>
</feature>
<dbReference type="InterPro" id="IPR033469">
    <property type="entry name" value="CYTH-like_dom_sf"/>
</dbReference>
<reference evidence="2 3" key="1">
    <citation type="journal article" date="2001" name="FEMS Microbiol. Lett.">
        <title>Oceanobacillus iheyensis gen. nov., sp. nov., a deep-sea extremely halotolerant and alkaliphilic species isolated from a depth of 1050 m on the Iheya Ridge.</title>
        <authorList>
            <person name="Lu J."/>
            <person name="Nogi Y."/>
            <person name="Takami H."/>
        </authorList>
    </citation>
    <scope>NUCLEOTIDE SEQUENCE [LARGE SCALE GENOMIC DNA]</scope>
    <source>
        <strain evidence="3">DSM 14371 / CIP 107618 / JCM 11309 / KCTC 3954 / HTE831</strain>
    </source>
</reference>
<keyword evidence="3" id="KW-1185">Reference proteome</keyword>
<dbReference type="SUPFAM" id="SSF55154">
    <property type="entry name" value="CYTH-like phosphatases"/>
    <property type="match status" value="1"/>
</dbReference>
<evidence type="ECO:0000259" key="1">
    <source>
        <dbReference type="PROSITE" id="PS51707"/>
    </source>
</evidence>
<dbReference type="Gene3D" id="2.40.320.10">
    <property type="entry name" value="Hypothetical Protein Pfu-838710-001"/>
    <property type="match status" value="1"/>
</dbReference>
<dbReference type="PIRSF" id="PIRSF012526">
    <property type="entry name" value="CYTH_UCP012526"/>
    <property type="match status" value="1"/>
</dbReference>
<protein>
    <submittedName>
        <fullName evidence="2">Hypothetical conserved protein</fullName>
    </submittedName>
</protein>
<dbReference type="InterPro" id="IPR023577">
    <property type="entry name" value="CYTH_domain"/>
</dbReference>
<dbReference type="CDD" id="cd07762">
    <property type="entry name" value="CYTH-like_Pase_1"/>
    <property type="match status" value="1"/>
</dbReference>
<accession>Q8ERT1</accession>
<reference evidence="2 3" key="2">
    <citation type="journal article" date="2002" name="Nucleic Acids Res.">
        <title>Genome sequence of Oceanobacillus iheyensis isolated from the Iheya Ridge and its unexpected adaptive capabilities to extreme environments.</title>
        <authorList>
            <person name="Takami H."/>
            <person name="Takaki Y."/>
            <person name="Uchiyama I."/>
        </authorList>
    </citation>
    <scope>NUCLEOTIDE SEQUENCE [LARGE SCALE GENOMIC DNA]</scope>
    <source>
        <strain evidence="3">DSM 14371 / CIP 107618 / JCM 11309 / KCTC 3954 / HTE831</strain>
    </source>
</reference>
<dbReference type="Pfam" id="PF01928">
    <property type="entry name" value="CYTH"/>
    <property type="match status" value="1"/>
</dbReference>
<dbReference type="RefSeq" id="WP_011065618.1">
    <property type="nucleotide sequence ID" value="NC_004193.1"/>
</dbReference>
<dbReference type="HOGENOM" id="CLU_088898_1_0_9"/>
<dbReference type="SMART" id="SM01118">
    <property type="entry name" value="CYTH"/>
    <property type="match status" value="1"/>
</dbReference>
<dbReference type="PhylomeDB" id="Q8ERT1"/>
<name>Q8ERT1_OCEIH</name>
<dbReference type="PROSITE" id="PS51707">
    <property type="entry name" value="CYTH"/>
    <property type="match status" value="1"/>
</dbReference>
<sequence>MSQEIEIEFKNLLSNAEFLQLQKDLPFSTSSIEQTNYYFETKNFDLKKHGSALRIRKKQGKYSLTLKQPHEQGLLETHDILTEQEFKQWIQGEIIPKPHTSKQLSEMNISPAELKYVGYLTTNRMEIEFNGTQLVLDYSNYLGTEDFELELEASTKEHGKKIFYELLNKYNIPIRQTPSKIERFFQQAQRS</sequence>
<dbReference type="AlphaFoldDB" id="Q8ERT1"/>
<dbReference type="eggNOG" id="COG4116">
    <property type="taxonomic scope" value="Bacteria"/>
</dbReference>
<evidence type="ECO:0000313" key="2">
    <source>
        <dbReference type="EMBL" id="BAC13175.1"/>
    </source>
</evidence>
<gene>
    <name evidence="2" type="ordered locus">OB1219</name>
</gene>